<dbReference type="RefSeq" id="WP_173175817.1">
    <property type="nucleotide sequence ID" value="NZ_AP023189.1"/>
</dbReference>
<dbReference type="InterPro" id="IPR016032">
    <property type="entry name" value="Sig_transdc_resp-reg_C-effctor"/>
</dbReference>
<dbReference type="PANTHER" id="PTHR44688">
    <property type="entry name" value="DNA-BINDING TRANSCRIPTIONAL ACTIVATOR DEVR_DOSR"/>
    <property type="match status" value="1"/>
</dbReference>
<evidence type="ECO:0000256" key="1">
    <source>
        <dbReference type="ARBA" id="ARBA00023015"/>
    </source>
</evidence>
<dbReference type="AlphaFoldDB" id="A0A6J4E5V2"/>
<evidence type="ECO:0000313" key="8">
    <source>
        <dbReference type="Proteomes" id="UP001054892"/>
    </source>
</evidence>
<dbReference type="PROSITE" id="PS50043">
    <property type="entry name" value="HTH_LUXR_2"/>
    <property type="match status" value="1"/>
</dbReference>
<reference evidence="5 7" key="1">
    <citation type="submission" date="2020-05" db="EMBL/GenBank/DDBJ databases">
        <title>Characterization of novel class B3 metallo-beta-lactamase from novel Pseudomonas species.</title>
        <authorList>
            <person name="Yamada K."/>
            <person name="Aoki K."/>
            <person name="Ishii Y."/>
        </authorList>
    </citation>
    <scope>NUCLEOTIDE SEQUENCE [LARGE SCALE GENOMIC DNA]</scope>
    <source>
        <strain evidence="5 7">TUM18999</strain>
        <strain evidence="6 8">TUM20286</strain>
    </source>
</reference>
<accession>A0A6J4E5V2</accession>
<keyword evidence="8" id="KW-1185">Reference proteome</keyword>
<dbReference type="InterPro" id="IPR000792">
    <property type="entry name" value="Tscrpt_reg_LuxR_C"/>
</dbReference>
<dbReference type="EMBL" id="BQKM01000003">
    <property type="protein sequence ID" value="GJN51962.1"/>
    <property type="molecule type" value="Genomic_DNA"/>
</dbReference>
<dbReference type="Proteomes" id="UP001054892">
    <property type="component" value="Unassembled WGS sequence"/>
</dbReference>
<dbReference type="GO" id="GO:0006355">
    <property type="term" value="P:regulation of DNA-templated transcription"/>
    <property type="evidence" value="ECO:0007669"/>
    <property type="project" value="InterPro"/>
</dbReference>
<dbReference type="PANTHER" id="PTHR44688:SF16">
    <property type="entry name" value="DNA-BINDING TRANSCRIPTIONAL ACTIVATOR DEVR_DOSR"/>
    <property type="match status" value="1"/>
</dbReference>
<dbReference type="KEGG" id="ptw:TUM18999_28700"/>
<evidence type="ECO:0000256" key="3">
    <source>
        <dbReference type="ARBA" id="ARBA00023163"/>
    </source>
</evidence>
<keyword evidence="2" id="KW-0238">DNA-binding</keyword>
<dbReference type="PROSITE" id="PS00622">
    <property type="entry name" value="HTH_LUXR_1"/>
    <property type="match status" value="1"/>
</dbReference>
<dbReference type="Proteomes" id="UP000509383">
    <property type="component" value="Chromosome"/>
</dbReference>
<dbReference type="SMART" id="SM00421">
    <property type="entry name" value="HTH_LUXR"/>
    <property type="match status" value="1"/>
</dbReference>
<dbReference type="SUPFAM" id="SSF46894">
    <property type="entry name" value="C-terminal effector domain of the bipartite response regulators"/>
    <property type="match status" value="1"/>
</dbReference>
<proteinExistence type="predicted"/>
<evidence type="ECO:0000259" key="4">
    <source>
        <dbReference type="PROSITE" id="PS50043"/>
    </source>
</evidence>
<dbReference type="Pfam" id="PF00196">
    <property type="entry name" value="GerE"/>
    <property type="match status" value="1"/>
</dbReference>
<feature type="domain" description="HTH luxR-type" evidence="4">
    <location>
        <begin position="214"/>
        <end position="279"/>
    </location>
</feature>
<evidence type="ECO:0000313" key="6">
    <source>
        <dbReference type="EMBL" id="GJN51962.1"/>
    </source>
</evidence>
<sequence>MAHPAGLSHSQGWQALETWHAHIPALVADLETAAFPPRVDAALQALAPFDQSCIFLYPAGGSPALLHDNLHGIPEPGAMQRYVNGTYLLDPVYTACAHGRPAGLYRMGELAPDAFFEGEYFNSPDVHPCISLASGSLAEEIVFLSPLPGGTYAAYSLMRCNGSPVFAEEEIAALRLCQPALEAFLQRHYARVAEASMGARAARSIAEHLAAAFSGFATDRLTAREQAIVGLILRGHSSLSISLHLEIAEGTVKNHRKHLYSKLGISSQSELFHLFVNHLLGTELGELPAGVAPAAQAQHPAR</sequence>
<keyword evidence="3" id="KW-0804">Transcription</keyword>
<dbReference type="InterPro" id="IPR036388">
    <property type="entry name" value="WH-like_DNA-bd_sf"/>
</dbReference>
<dbReference type="CDD" id="cd06170">
    <property type="entry name" value="LuxR_C_like"/>
    <property type="match status" value="1"/>
</dbReference>
<dbReference type="PRINTS" id="PR00038">
    <property type="entry name" value="HTHLUXR"/>
</dbReference>
<organism evidence="5 7">
    <name type="scientific">Pseudomonas tohonis</name>
    <dbReference type="NCBI Taxonomy" id="2725477"/>
    <lineage>
        <taxon>Bacteria</taxon>
        <taxon>Pseudomonadati</taxon>
        <taxon>Pseudomonadota</taxon>
        <taxon>Gammaproteobacteria</taxon>
        <taxon>Pseudomonadales</taxon>
        <taxon>Pseudomonadaceae</taxon>
        <taxon>Pseudomonas</taxon>
    </lineage>
</organism>
<protein>
    <submittedName>
        <fullName evidence="5">Helix-turn-helix transcriptional regulator</fullName>
    </submittedName>
</protein>
<evidence type="ECO:0000313" key="5">
    <source>
        <dbReference type="EMBL" id="BCG24679.1"/>
    </source>
</evidence>
<gene>
    <name evidence="5" type="ORF">TUM18999_28700</name>
    <name evidence="6" type="ORF">TUM20286_17140</name>
</gene>
<dbReference type="EMBL" id="AP023189">
    <property type="protein sequence ID" value="BCG24679.1"/>
    <property type="molecule type" value="Genomic_DNA"/>
</dbReference>
<dbReference type="Gene3D" id="1.10.10.10">
    <property type="entry name" value="Winged helix-like DNA-binding domain superfamily/Winged helix DNA-binding domain"/>
    <property type="match status" value="1"/>
</dbReference>
<keyword evidence="1" id="KW-0805">Transcription regulation</keyword>
<name>A0A6J4E5V2_9PSED</name>
<dbReference type="GO" id="GO:0003677">
    <property type="term" value="F:DNA binding"/>
    <property type="evidence" value="ECO:0007669"/>
    <property type="project" value="UniProtKB-KW"/>
</dbReference>
<evidence type="ECO:0000256" key="2">
    <source>
        <dbReference type="ARBA" id="ARBA00023125"/>
    </source>
</evidence>
<evidence type="ECO:0000313" key="7">
    <source>
        <dbReference type="Proteomes" id="UP000509383"/>
    </source>
</evidence>